<organism evidence="1 2">
    <name type="scientific">Neisseria mucosa C102</name>
    <dbReference type="NCBI Taxonomy" id="435832"/>
    <lineage>
        <taxon>Bacteria</taxon>
        <taxon>Pseudomonadati</taxon>
        <taxon>Pseudomonadota</taxon>
        <taxon>Betaproteobacteria</taxon>
        <taxon>Neisseriales</taxon>
        <taxon>Neisseriaceae</taxon>
        <taxon>Neisseria</taxon>
    </lineage>
</organism>
<sequence>MKRNNFHFIVQAVTHLIFKVSFKIQLFTDFSMNSVNLKVIPIPTRPSEPQSGFRRPF</sequence>
<dbReference type="EMBL" id="ACRG01000017">
    <property type="protein sequence ID" value="EFV80010.1"/>
    <property type="molecule type" value="Genomic_DNA"/>
</dbReference>
<reference evidence="1 2" key="1">
    <citation type="submission" date="2010-12" db="EMBL/GenBank/DDBJ databases">
        <title>The Genome Sequence of Neisseria mucosa strain C102.</title>
        <authorList>
            <consortium name="The Broad Institute Genome Sequencing Platform"/>
            <person name="Earl A."/>
            <person name="Ward D."/>
            <person name="Feldgarden M."/>
            <person name="Gevers D."/>
            <person name="Sibley C.D."/>
            <person name="Field T.R."/>
            <person name="Grinwis M."/>
            <person name="Eshaghurshan C.S."/>
            <person name="Surette M."/>
            <person name="Young S.K."/>
            <person name="Zeng Q."/>
            <person name="Gargeya S."/>
            <person name="Fitzgerald M."/>
            <person name="Haas B."/>
            <person name="Abouelleil A."/>
            <person name="Alvarado L."/>
            <person name="Arachchi H.M."/>
            <person name="Berlin A."/>
            <person name="Brown A."/>
            <person name="Chapman S.B."/>
            <person name="Chen Z."/>
            <person name="Dunbar C."/>
            <person name="Freedman E."/>
            <person name="Gearin G."/>
            <person name="Gellesch M."/>
            <person name="Goldberg J."/>
            <person name="Griggs A."/>
            <person name="Gujja S."/>
            <person name="Heilman E."/>
            <person name="Heiman D."/>
            <person name="Howarth C."/>
            <person name="Larson L."/>
            <person name="Lui A."/>
            <person name="MacDonald P.J.P."/>
            <person name="Mehta T."/>
            <person name="Montmayeur A."/>
            <person name="Murphy C."/>
            <person name="Neiman D."/>
            <person name="Pearson M."/>
            <person name="Priest M."/>
            <person name="Roberts A."/>
            <person name="Saif S."/>
            <person name="Shea T."/>
            <person name="Shenoy N."/>
            <person name="Sisk P."/>
            <person name="Stolte C."/>
            <person name="Sykes S."/>
            <person name="White J."/>
            <person name="Yandava C."/>
            <person name="Nusbaum C."/>
            <person name="Birren B."/>
        </authorList>
    </citation>
    <scope>NUCLEOTIDE SEQUENCE [LARGE SCALE GENOMIC DNA]</scope>
    <source>
        <strain evidence="1 2">C102</strain>
    </source>
</reference>
<comment type="caution">
    <text evidence="1">The sequence shown here is derived from an EMBL/GenBank/DDBJ whole genome shotgun (WGS) entry which is preliminary data.</text>
</comment>
<evidence type="ECO:0000313" key="2">
    <source>
        <dbReference type="Proteomes" id="UP000003612"/>
    </source>
</evidence>
<accession>A0ABN0C9M5</accession>
<proteinExistence type="predicted"/>
<name>A0ABN0C9M5_NEIMU</name>
<keyword evidence="2" id="KW-1185">Reference proteome</keyword>
<gene>
    <name evidence="1" type="ORF">HMPREF0604_01818</name>
</gene>
<evidence type="ECO:0000313" key="1">
    <source>
        <dbReference type="EMBL" id="EFV80010.1"/>
    </source>
</evidence>
<dbReference type="Proteomes" id="UP000003612">
    <property type="component" value="Unassembled WGS sequence"/>
</dbReference>
<protein>
    <submittedName>
        <fullName evidence="1">Uncharacterized protein</fullName>
    </submittedName>
</protein>